<feature type="domain" description="C2H2-type" evidence="2">
    <location>
        <begin position="259"/>
        <end position="280"/>
    </location>
</feature>
<dbReference type="Proteomes" id="UP000046392">
    <property type="component" value="Unplaced"/>
</dbReference>
<evidence type="ECO:0000313" key="3">
    <source>
        <dbReference type="Proteomes" id="UP000046392"/>
    </source>
</evidence>
<reference evidence="4" key="1">
    <citation type="submission" date="2017-02" db="UniProtKB">
        <authorList>
            <consortium name="WormBaseParasite"/>
        </authorList>
    </citation>
    <scope>IDENTIFICATION</scope>
</reference>
<evidence type="ECO:0000313" key="4">
    <source>
        <dbReference type="WBParaSite" id="SPAL_0000589000.1"/>
    </source>
</evidence>
<evidence type="ECO:0000256" key="1">
    <source>
        <dbReference type="SAM" id="MobiDB-lite"/>
    </source>
</evidence>
<accession>A0A0N5BIW0</accession>
<protein>
    <submittedName>
        <fullName evidence="4">C2H2-type domain-containing protein</fullName>
    </submittedName>
</protein>
<sequence>MDGKRAKFVCPHCDGVMGVDMIYFHIREIFNIPLYKCRQCDFSTNGTFHRDHHKSLTGHQLDGNNNLDPFLEEAINSATTVLMNSVIHRSENISTVENVAKSNETREIDSSKQSNGGNGNSINTNSVQRIDDSEQRKKFFLDTINSIDNMSFKCNKNNSSSRGVEVVEISLDPESAKQKYNVPIPSFGKSKMVLCQKCGEVVDESYLTRRKHVFLRHQDDIKDQLKNLATLKKTDILFKGFMNIHDCFPEYAVCSDFQCIECGRFYCTLGGRKYHIGVSHQNIVTIKCPFKNCNFKTGGVDHAKNHVRLHMKKNADYKDKVLLCDLALHVSAQNYAIFRSSSESGNQIVEKMLKHYFPICVSKYDYFQDGFRNDLSEFRENFLKHHVLDD</sequence>
<dbReference type="AlphaFoldDB" id="A0A0N5BIW0"/>
<dbReference type="WBParaSite" id="SPAL_0000589000.1">
    <property type="protein sequence ID" value="SPAL_0000589000.1"/>
    <property type="gene ID" value="SPAL_0000589000"/>
</dbReference>
<dbReference type="STRING" id="174720.A0A0N5BIW0"/>
<feature type="compositionally biased region" description="Low complexity" evidence="1">
    <location>
        <begin position="111"/>
        <end position="126"/>
    </location>
</feature>
<proteinExistence type="predicted"/>
<dbReference type="PROSITE" id="PS00028">
    <property type="entry name" value="ZINC_FINGER_C2H2_1"/>
    <property type="match status" value="1"/>
</dbReference>
<organism evidence="3 4">
    <name type="scientific">Strongyloides papillosus</name>
    <name type="common">Intestinal threadworm</name>
    <dbReference type="NCBI Taxonomy" id="174720"/>
    <lineage>
        <taxon>Eukaryota</taxon>
        <taxon>Metazoa</taxon>
        <taxon>Ecdysozoa</taxon>
        <taxon>Nematoda</taxon>
        <taxon>Chromadorea</taxon>
        <taxon>Rhabditida</taxon>
        <taxon>Tylenchina</taxon>
        <taxon>Panagrolaimomorpha</taxon>
        <taxon>Strongyloidoidea</taxon>
        <taxon>Strongyloididae</taxon>
        <taxon>Strongyloides</taxon>
    </lineage>
</organism>
<dbReference type="InterPro" id="IPR013087">
    <property type="entry name" value="Znf_C2H2_type"/>
</dbReference>
<dbReference type="SMART" id="SM00355">
    <property type="entry name" value="ZnF_C2H2"/>
    <property type="match status" value="4"/>
</dbReference>
<evidence type="ECO:0000259" key="2">
    <source>
        <dbReference type="PROSITE" id="PS00028"/>
    </source>
</evidence>
<feature type="region of interest" description="Disordered" evidence="1">
    <location>
        <begin position="101"/>
        <end position="128"/>
    </location>
</feature>
<name>A0A0N5BIW0_STREA</name>
<keyword evidence="3" id="KW-1185">Reference proteome</keyword>